<dbReference type="Pfam" id="PF01261">
    <property type="entry name" value="AP_endonuc_2"/>
    <property type="match status" value="1"/>
</dbReference>
<dbReference type="InterPro" id="IPR013022">
    <property type="entry name" value="Xyl_isomerase-like_TIM-brl"/>
</dbReference>
<dbReference type="PANTHER" id="PTHR12110:SF41">
    <property type="entry name" value="INOSOSE DEHYDRATASE"/>
    <property type="match status" value="1"/>
</dbReference>
<organism evidence="2 3">
    <name type="scientific">Truepera radiovictrix (strain DSM 17093 / CIP 108686 / LMG 22925 / RQ-24)</name>
    <dbReference type="NCBI Taxonomy" id="649638"/>
    <lineage>
        <taxon>Bacteria</taxon>
        <taxon>Thermotogati</taxon>
        <taxon>Deinococcota</taxon>
        <taxon>Deinococci</taxon>
        <taxon>Trueperales</taxon>
        <taxon>Trueperaceae</taxon>
        <taxon>Truepera</taxon>
    </lineage>
</organism>
<dbReference type="InterPro" id="IPR050312">
    <property type="entry name" value="IolE/XylAMocC-like"/>
</dbReference>
<dbReference type="SUPFAM" id="SSF51658">
    <property type="entry name" value="Xylose isomerase-like"/>
    <property type="match status" value="1"/>
</dbReference>
<dbReference type="eggNOG" id="COG1082">
    <property type="taxonomic scope" value="Bacteria"/>
</dbReference>
<protein>
    <submittedName>
        <fullName evidence="2">Xylose isomerase domain protein TIM barrel</fullName>
    </submittedName>
</protein>
<dbReference type="AlphaFoldDB" id="D7CUN7"/>
<feature type="domain" description="Xylose isomerase-like TIM barrel" evidence="1">
    <location>
        <begin position="30"/>
        <end position="255"/>
    </location>
</feature>
<reference evidence="2 3" key="2">
    <citation type="journal article" date="2011" name="Stand. Genomic Sci.">
        <title>Complete genome sequence of Truepera radiovictrix type strain (RQ-24).</title>
        <authorList>
            <person name="Ivanova N."/>
            <person name="Rohde C."/>
            <person name="Munk C."/>
            <person name="Nolan M."/>
            <person name="Lucas S."/>
            <person name="Del Rio T.G."/>
            <person name="Tice H."/>
            <person name="Deshpande S."/>
            <person name="Cheng J.F."/>
            <person name="Tapia R."/>
            <person name="Han C."/>
            <person name="Goodwin L."/>
            <person name="Pitluck S."/>
            <person name="Liolios K."/>
            <person name="Mavromatis K."/>
            <person name="Mikhailova N."/>
            <person name="Pati A."/>
            <person name="Chen A."/>
            <person name="Palaniappan K."/>
            <person name="Land M."/>
            <person name="Hauser L."/>
            <person name="Chang Y.J."/>
            <person name="Jeffries C.D."/>
            <person name="Brambilla E."/>
            <person name="Rohde M."/>
            <person name="Goker M."/>
            <person name="Tindall B.J."/>
            <person name="Woyke T."/>
            <person name="Bristow J."/>
            <person name="Eisen J.A."/>
            <person name="Markowitz V."/>
            <person name="Hugenholtz P."/>
            <person name="Kyrpides N.C."/>
            <person name="Klenk H.P."/>
            <person name="Lapidus A."/>
        </authorList>
    </citation>
    <scope>NUCLEOTIDE SEQUENCE [LARGE SCALE GENOMIC DNA]</scope>
    <source>
        <strain evidence="3">DSM 17093 / CIP 108686 / LMG 22925 / RQ-24</strain>
    </source>
</reference>
<accession>D7CUN7</accession>
<dbReference type="OrthoDB" id="9798407at2"/>
<evidence type="ECO:0000313" key="2">
    <source>
        <dbReference type="EMBL" id="ADI14028.1"/>
    </source>
</evidence>
<dbReference type="HOGENOM" id="CLU_059523_1_0_0"/>
<reference evidence="3" key="1">
    <citation type="submission" date="2010-05" db="EMBL/GenBank/DDBJ databases">
        <title>The complete genome of Truepera radiovictris DSM 17093.</title>
        <authorList>
            <consortium name="US DOE Joint Genome Institute (JGI-PGF)"/>
            <person name="Lucas S."/>
            <person name="Copeland A."/>
            <person name="Lapidus A."/>
            <person name="Glavina del Rio T."/>
            <person name="Dalin E."/>
            <person name="Tice H."/>
            <person name="Bruce D."/>
            <person name="Goodwin L."/>
            <person name="Pitluck S."/>
            <person name="Kyrpides N."/>
            <person name="Mavromatis K."/>
            <person name="Ovchinnikova G."/>
            <person name="Munk A.C."/>
            <person name="Detter J.C."/>
            <person name="Han C."/>
            <person name="Tapia R."/>
            <person name="Land M."/>
            <person name="Hauser L."/>
            <person name="Markowitz V."/>
            <person name="Cheng J.-F."/>
            <person name="Hugenholtz P."/>
            <person name="Woyke T."/>
            <person name="Wu D."/>
            <person name="Tindall B."/>
            <person name="Pomrenke H.G."/>
            <person name="Brambilla E."/>
            <person name="Klenk H.-P."/>
            <person name="Eisen J.A."/>
        </authorList>
    </citation>
    <scope>NUCLEOTIDE SEQUENCE [LARGE SCALE GENOMIC DNA]</scope>
    <source>
        <strain evidence="3">DSM 17093 / CIP 108686 / LMG 22925 / RQ-24</strain>
    </source>
</reference>
<sequence>MTDAKPYRARLAVQLYTLRNLELPLEEVLKEVAAAGYAGVETVGTQGADAETLRRALEASGLVVASSHVALAELERDLKGVLAFQKAVGNDTVVVPYVGPGERAEDAGAWRAFGARLGALGERCRDKGVTLLYHNHDFEMALLDGKTALEHLLDGAPEGTLGIELDLAWVVRGGRDPLQLLETFSGKLTRVHVKDVAPAGENEDEDGWADVGYGTLDWQSLLSAAEAAGAAWFVVEHDAPKDPLGSIRRSAAYLKGRW</sequence>
<dbReference type="Proteomes" id="UP000000379">
    <property type="component" value="Chromosome"/>
</dbReference>
<proteinExistence type="predicted"/>
<dbReference type="Gene3D" id="3.20.20.150">
    <property type="entry name" value="Divalent-metal-dependent TIM barrel enzymes"/>
    <property type="match status" value="1"/>
</dbReference>
<evidence type="ECO:0000313" key="3">
    <source>
        <dbReference type="Proteomes" id="UP000000379"/>
    </source>
</evidence>
<keyword evidence="3" id="KW-1185">Reference proteome</keyword>
<evidence type="ECO:0000259" key="1">
    <source>
        <dbReference type="Pfam" id="PF01261"/>
    </source>
</evidence>
<dbReference type="RefSeq" id="WP_013177400.1">
    <property type="nucleotide sequence ID" value="NC_014221.1"/>
</dbReference>
<dbReference type="STRING" id="649638.Trad_0894"/>
<name>D7CUN7_TRURR</name>
<dbReference type="PANTHER" id="PTHR12110">
    <property type="entry name" value="HYDROXYPYRUVATE ISOMERASE"/>
    <property type="match status" value="1"/>
</dbReference>
<dbReference type="GO" id="GO:0016853">
    <property type="term" value="F:isomerase activity"/>
    <property type="evidence" value="ECO:0007669"/>
    <property type="project" value="UniProtKB-KW"/>
</dbReference>
<keyword evidence="2" id="KW-0413">Isomerase</keyword>
<dbReference type="InterPro" id="IPR036237">
    <property type="entry name" value="Xyl_isomerase-like_sf"/>
</dbReference>
<dbReference type="EMBL" id="CP002049">
    <property type="protein sequence ID" value="ADI14028.1"/>
    <property type="molecule type" value="Genomic_DNA"/>
</dbReference>
<dbReference type="KEGG" id="tra:Trad_0894"/>
<gene>
    <name evidence="2" type="ordered locus">Trad_0894</name>
</gene>